<dbReference type="Pfam" id="PF13905">
    <property type="entry name" value="Thioredoxin_8"/>
    <property type="match status" value="1"/>
</dbReference>
<evidence type="ECO:0000313" key="8">
    <source>
        <dbReference type="Proteomes" id="UP001580928"/>
    </source>
</evidence>
<keyword evidence="8" id="KW-1185">Reference proteome</keyword>
<comment type="caution">
    <text evidence="7">The sequence shown here is derived from an EMBL/GenBank/DDBJ whole genome shotgun (WGS) entry which is preliminary data.</text>
</comment>
<evidence type="ECO:0000256" key="2">
    <source>
        <dbReference type="ARBA" id="ARBA00022748"/>
    </source>
</evidence>
<dbReference type="CDD" id="cd02966">
    <property type="entry name" value="TlpA_like_family"/>
    <property type="match status" value="1"/>
</dbReference>
<dbReference type="PANTHER" id="PTHR42852">
    <property type="entry name" value="THIOL:DISULFIDE INTERCHANGE PROTEIN DSBE"/>
    <property type="match status" value="1"/>
</dbReference>
<dbReference type="SUPFAM" id="SSF52833">
    <property type="entry name" value="Thioredoxin-like"/>
    <property type="match status" value="1"/>
</dbReference>
<dbReference type="InterPro" id="IPR012336">
    <property type="entry name" value="Thioredoxin-like_fold"/>
</dbReference>
<gene>
    <name evidence="7" type="ORF">WKR92_10375</name>
</gene>
<keyword evidence="3" id="KW-1015">Disulfide bond</keyword>
<dbReference type="InterPro" id="IPR013766">
    <property type="entry name" value="Thioredoxin_domain"/>
</dbReference>
<sequence>MKKIILSLCLIVWLSVGFAQVKSTSYSGSIDGYSLSWGYNTGKLIVHNVVTGIDELYIIEISPDGTFHTNFPLRAPKECYITFPLFSGYVYFEPGDHVIQQFDVSDAAQVSSSFLGDQKTVNNGLYKARDVIRLDWDEIYAAVLNMEPGPYKAYFKAMENQALKQLGHFSDEGILNEKAYRLASNTVRYDIASQLMQYNWNREYAYRKINKISFNSRAREREEVKLEMSYYDFLNDINYNDPENLKSGYYGVFLNRIKFLDVIYDKADVHDLSVEIKHLEAQDTLSKDWEERLRFLKDAVKNNRKITTPGSFEKARVIVLANLIDKDISLELELMEIQDICQNMDLNKMPLSDSTMAGIKSKINNDFLLDYVQDLNNSLQEVIAKNTKQTGYVNNPTPDSDSDSLFNSIISKYKGKVVFVDFWATWCSPCLAGIKEMASMKEDLQNEEIIFLYITNDSSPINAYNILIPGIKGEHYRLSNDEFNRLSAQFSIVGIPHYSLVNRDGHVVDKNYKWQNAEQVKNTLLELMK</sequence>
<name>A0ABV5CFD2_9SPHI</name>
<protein>
    <submittedName>
        <fullName evidence="7">TlpA disulfide reductase family protein</fullName>
    </submittedName>
</protein>
<dbReference type="Proteomes" id="UP001580928">
    <property type="component" value="Unassembled WGS sequence"/>
</dbReference>
<reference evidence="7 8" key="1">
    <citation type="submission" date="2024-04" db="EMBL/GenBank/DDBJ databases">
        <title>Albibacterium profundi sp. nov., isolated from sediment of the Challenger Deep of Mariana Trench.</title>
        <authorList>
            <person name="Wang Y."/>
        </authorList>
    </citation>
    <scope>NUCLEOTIDE SEQUENCE [LARGE SCALE GENOMIC DNA]</scope>
    <source>
        <strain evidence="7 8">RHL897</strain>
    </source>
</reference>
<comment type="subcellular location">
    <subcellularLocation>
        <location evidence="1">Cell envelope</location>
    </subcellularLocation>
</comment>
<evidence type="ECO:0000256" key="5">
    <source>
        <dbReference type="SAM" id="SignalP"/>
    </source>
</evidence>
<dbReference type="InterPro" id="IPR036249">
    <property type="entry name" value="Thioredoxin-like_sf"/>
</dbReference>
<feature type="domain" description="Thioredoxin" evidence="6">
    <location>
        <begin position="373"/>
        <end position="529"/>
    </location>
</feature>
<keyword evidence="4" id="KW-0676">Redox-active center</keyword>
<dbReference type="EMBL" id="JBBVGT010000002">
    <property type="protein sequence ID" value="MFB5946239.1"/>
    <property type="molecule type" value="Genomic_DNA"/>
</dbReference>
<dbReference type="InterPro" id="IPR050553">
    <property type="entry name" value="Thioredoxin_ResA/DsbE_sf"/>
</dbReference>
<organism evidence="7 8">
    <name type="scientific">Albibacterium profundi</name>
    <dbReference type="NCBI Taxonomy" id="3134906"/>
    <lineage>
        <taxon>Bacteria</taxon>
        <taxon>Pseudomonadati</taxon>
        <taxon>Bacteroidota</taxon>
        <taxon>Sphingobacteriia</taxon>
        <taxon>Sphingobacteriales</taxon>
        <taxon>Sphingobacteriaceae</taxon>
        <taxon>Albibacterium</taxon>
    </lineage>
</organism>
<accession>A0ABV5CFD2</accession>
<feature type="signal peptide" evidence="5">
    <location>
        <begin position="1"/>
        <end position="19"/>
    </location>
</feature>
<dbReference type="PANTHER" id="PTHR42852:SF6">
    <property type="entry name" value="THIOL:DISULFIDE INTERCHANGE PROTEIN DSBE"/>
    <property type="match status" value="1"/>
</dbReference>
<evidence type="ECO:0000256" key="4">
    <source>
        <dbReference type="ARBA" id="ARBA00023284"/>
    </source>
</evidence>
<keyword evidence="2" id="KW-0201">Cytochrome c-type biogenesis</keyword>
<dbReference type="Gene3D" id="3.40.30.10">
    <property type="entry name" value="Glutaredoxin"/>
    <property type="match status" value="1"/>
</dbReference>
<evidence type="ECO:0000256" key="3">
    <source>
        <dbReference type="ARBA" id="ARBA00023157"/>
    </source>
</evidence>
<evidence type="ECO:0000313" key="7">
    <source>
        <dbReference type="EMBL" id="MFB5946239.1"/>
    </source>
</evidence>
<evidence type="ECO:0000259" key="6">
    <source>
        <dbReference type="PROSITE" id="PS51352"/>
    </source>
</evidence>
<dbReference type="PROSITE" id="PS51352">
    <property type="entry name" value="THIOREDOXIN_2"/>
    <property type="match status" value="1"/>
</dbReference>
<keyword evidence="5" id="KW-0732">Signal</keyword>
<proteinExistence type="predicted"/>
<feature type="chain" id="PRO_5045494299" evidence="5">
    <location>
        <begin position="20"/>
        <end position="529"/>
    </location>
</feature>
<dbReference type="RefSeq" id="WP_375557766.1">
    <property type="nucleotide sequence ID" value="NZ_JBBVGT010000002.1"/>
</dbReference>
<evidence type="ECO:0000256" key="1">
    <source>
        <dbReference type="ARBA" id="ARBA00004196"/>
    </source>
</evidence>